<gene>
    <name evidence="2" type="ORF">F5984_02215</name>
</gene>
<reference evidence="2 3" key="1">
    <citation type="submission" date="2019-10" db="EMBL/GenBank/DDBJ databases">
        <title>Rudanella paleaurantiibacter sp. nov., isolated from sludge.</title>
        <authorList>
            <person name="Xu S.Q."/>
        </authorList>
    </citation>
    <scope>NUCLEOTIDE SEQUENCE [LARGE SCALE GENOMIC DNA]</scope>
    <source>
        <strain evidence="2 3">HX-22-17</strain>
    </source>
</reference>
<comment type="caution">
    <text evidence="2">The sequence shown here is derived from an EMBL/GenBank/DDBJ whole genome shotgun (WGS) entry which is preliminary data.</text>
</comment>
<name>A0A7J5U5B9_9BACT</name>
<dbReference type="EMBL" id="WELI01000001">
    <property type="protein sequence ID" value="KAB7732787.1"/>
    <property type="molecule type" value="Genomic_DNA"/>
</dbReference>
<keyword evidence="1" id="KW-0472">Membrane</keyword>
<evidence type="ECO:0000313" key="2">
    <source>
        <dbReference type="EMBL" id="KAB7732787.1"/>
    </source>
</evidence>
<feature type="transmembrane region" description="Helical" evidence="1">
    <location>
        <begin position="58"/>
        <end position="80"/>
    </location>
</feature>
<keyword evidence="3" id="KW-1185">Reference proteome</keyword>
<keyword evidence="1" id="KW-0812">Transmembrane</keyword>
<dbReference type="Proteomes" id="UP000488299">
    <property type="component" value="Unassembled WGS sequence"/>
</dbReference>
<keyword evidence="1" id="KW-1133">Transmembrane helix</keyword>
<protein>
    <submittedName>
        <fullName evidence="2">Uncharacterized protein</fullName>
    </submittedName>
</protein>
<evidence type="ECO:0000256" key="1">
    <source>
        <dbReference type="SAM" id="Phobius"/>
    </source>
</evidence>
<proteinExistence type="predicted"/>
<evidence type="ECO:0000313" key="3">
    <source>
        <dbReference type="Proteomes" id="UP000488299"/>
    </source>
</evidence>
<accession>A0A7J5U5B9</accession>
<dbReference type="AlphaFoldDB" id="A0A7J5U5B9"/>
<organism evidence="2 3">
    <name type="scientific">Rudanella paleaurantiibacter</name>
    <dbReference type="NCBI Taxonomy" id="2614655"/>
    <lineage>
        <taxon>Bacteria</taxon>
        <taxon>Pseudomonadati</taxon>
        <taxon>Bacteroidota</taxon>
        <taxon>Cytophagia</taxon>
        <taxon>Cytophagales</taxon>
        <taxon>Cytophagaceae</taxon>
        <taxon>Rudanella</taxon>
    </lineage>
</organism>
<sequence>MTISGPVKPPGKRVIKRMSTRTKWLLLSVVSLLLIGAGLCIFSEAAHLKHSGQPTGQWVLLGTYSLILINGGLCLLGQAIRFRVMMDTRRIVRREIKKKARSLRPKRKSPSGA</sequence>